<proteinExistence type="predicted"/>
<comment type="caution">
    <text evidence="3">The sequence shown here is derived from an EMBL/GenBank/DDBJ whole genome shotgun (WGS) entry which is preliminary data.</text>
</comment>
<name>A0A846Y0L9_9NOCA</name>
<reference evidence="3 4" key="1">
    <citation type="submission" date="2020-04" db="EMBL/GenBank/DDBJ databases">
        <title>MicrobeNet Type strains.</title>
        <authorList>
            <person name="Nicholson A.C."/>
        </authorList>
    </citation>
    <scope>NUCLEOTIDE SEQUENCE [LARGE SCALE GENOMIC DNA]</scope>
    <source>
        <strain evidence="3 4">JCM 12354</strain>
    </source>
</reference>
<dbReference type="EMBL" id="JAAXOP010000007">
    <property type="protein sequence ID" value="NKY51454.1"/>
    <property type="molecule type" value="Genomic_DNA"/>
</dbReference>
<dbReference type="AlphaFoldDB" id="A0A846Y0L9"/>
<dbReference type="InterPro" id="IPR025711">
    <property type="entry name" value="PepSY"/>
</dbReference>
<keyword evidence="4" id="KW-1185">Reference proteome</keyword>
<gene>
    <name evidence="3" type="ORF">HGA08_14615</name>
</gene>
<dbReference type="Gene3D" id="3.10.450.40">
    <property type="match status" value="1"/>
</dbReference>
<evidence type="ECO:0000256" key="1">
    <source>
        <dbReference type="SAM" id="MobiDB-lite"/>
    </source>
</evidence>
<dbReference type="RefSeq" id="WP_067881898.1">
    <property type="nucleotide sequence ID" value="NZ_JAAXOP010000007.1"/>
</dbReference>
<evidence type="ECO:0000313" key="3">
    <source>
        <dbReference type="EMBL" id="NKY51454.1"/>
    </source>
</evidence>
<dbReference type="Proteomes" id="UP000565711">
    <property type="component" value="Unassembled WGS sequence"/>
</dbReference>
<evidence type="ECO:0000259" key="2">
    <source>
        <dbReference type="Pfam" id="PF03413"/>
    </source>
</evidence>
<dbReference type="PROSITE" id="PS51257">
    <property type="entry name" value="PROKAR_LIPOPROTEIN"/>
    <property type="match status" value="1"/>
</dbReference>
<accession>A0A846Y0L9</accession>
<evidence type="ECO:0000313" key="4">
    <source>
        <dbReference type="Proteomes" id="UP000565711"/>
    </source>
</evidence>
<dbReference type="Pfam" id="PF03413">
    <property type="entry name" value="PepSY"/>
    <property type="match status" value="1"/>
</dbReference>
<feature type="region of interest" description="Disordered" evidence="1">
    <location>
        <begin position="30"/>
        <end position="63"/>
    </location>
</feature>
<organism evidence="3 4">
    <name type="scientific">Nocardia vermiculata</name>
    <dbReference type="NCBI Taxonomy" id="257274"/>
    <lineage>
        <taxon>Bacteria</taxon>
        <taxon>Bacillati</taxon>
        <taxon>Actinomycetota</taxon>
        <taxon>Actinomycetes</taxon>
        <taxon>Mycobacteriales</taxon>
        <taxon>Nocardiaceae</taxon>
        <taxon>Nocardia</taxon>
    </lineage>
</organism>
<protein>
    <submittedName>
        <fullName evidence="3">PepSY domain-containing protein</fullName>
    </submittedName>
</protein>
<feature type="domain" description="PepSY" evidence="2">
    <location>
        <begin position="143"/>
        <end position="201"/>
    </location>
</feature>
<sequence length="205" mass="20752">MRGKYFLVGSAVIGCGVLGLTGCGDDDSNDTTPTTTAAAPAPTVTSGPTTATTTTGTGTMNGDSAPIANALAALDTATSVAPDGKPFDLETDMRGTDAVFEAKVASGGNEIEVIVDGTGHQVVSQHQSQEPSDDLAKLAGTSVSAADALRTASAREPDANLDQLEIDTDRAGTVVWQVELVRSDHSEITYTVDAHSGQVTGTGGR</sequence>
<feature type="compositionally biased region" description="Low complexity" evidence="1">
    <location>
        <begin position="31"/>
        <end position="58"/>
    </location>
</feature>